<gene>
    <name evidence="2" type="ORF">GTHE00462_LOCUS33334</name>
</gene>
<organism evidence="2">
    <name type="scientific">Guillardia theta</name>
    <name type="common">Cryptophyte</name>
    <name type="synonym">Cryptomonas phi</name>
    <dbReference type="NCBI Taxonomy" id="55529"/>
    <lineage>
        <taxon>Eukaryota</taxon>
        <taxon>Cryptophyceae</taxon>
        <taxon>Pyrenomonadales</taxon>
        <taxon>Geminigeraceae</taxon>
        <taxon>Guillardia</taxon>
    </lineage>
</organism>
<feature type="region of interest" description="Disordered" evidence="1">
    <location>
        <begin position="50"/>
        <end position="149"/>
    </location>
</feature>
<dbReference type="EMBL" id="HBKN01042600">
    <property type="protein sequence ID" value="CAE2331228.1"/>
    <property type="molecule type" value="Transcribed_RNA"/>
</dbReference>
<name>A0A7S4PDA2_GUITH</name>
<accession>A0A7S4PDA2</accession>
<evidence type="ECO:0000313" key="2">
    <source>
        <dbReference type="EMBL" id="CAE2331228.1"/>
    </source>
</evidence>
<feature type="compositionally biased region" description="Basic and acidic residues" evidence="1">
    <location>
        <begin position="124"/>
        <end position="149"/>
    </location>
</feature>
<evidence type="ECO:0000256" key="1">
    <source>
        <dbReference type="SAM" id="MobiDB-lite"/>
    </source>
</evidence>
<proteinExistence type="predicted"/>
<reference evidence="2" key="1">
    <citation type="submission" date="2021-01" db="EMBL/GenBank/DDBJ databases">
        <authorList>
            <person name="Corre E."/>
            <person name="Pelletier E."/>
            <person name="Niang G."/>
            <person name="Scheremetjew M."/>
            <person name="Finn R."/>
            <person name="Kale V."/>
            <person name="Holt S."/>
            <person name="Cochrane G."/>
            <person name="Meng A."/>
            <person name="Brown T."/>
            <person name="Cohen L."/>
        </authorList>
    </citation>
    <scope>NUCLEOTIDE SEQUENCE</scope>
    <source>
        <strain evidence="2">CCMP 2712</strain>
    </source>
</reference>
<protein>
    <submittedName>
        <fullName evidence="2">Uncharacterized protein</fullName>
    </submittedName>
</protein>
<dbReference type="AlphaFoldDB" id="A0A7S4PDA2"/>
<feature type="compositionally biased region" description="Polar residues" evidence="1">
    <location>
        <begin position="65"/>
        <end position="75"/>
    </location>
</feature>
<sequence length="149" mass="15897">MCVESSVFGMKLFKLSAFSILFLLMVCTNAMVVSGTGMGLYSSTEVPRMADVNSPSVTGAKLDNRSPTPEQATTQKPRRGGGLKRSVSYSSMPISGEGKVYEPMVGSKPQSSLSKGDGLAAQDRSMDDKSLASHSLHKSDSKLTLREAR</sequence>